<dbReference type="CDD" id="cd01650">
    <property type="entry name" value="RT_nLTR_like"/>
    <property type="match status" value="1"/>
</dbReference>
<reference evidence="2" key="1">
    <citation type="submission" date="2016-05" db="EMBL/GenBank/DDBJ databases">
        <authorList>
            <person name="Lavstsen T."/>
            <person name="Jespersen J.S."/>
        </authorList>
    </citation>
    <scope>NUCLEOTIDE SEQUENCE</scope>
    <source>
        <tissue evidence="2">Brain</tissue>
    </source>
</reference>
<dbReference type="AlphaFoldDB" id="A0A1A8NP66"/>
<evidence type="ECO:0000259" key="1">
    <source>
        <dbReference type="PROSITE" id="PS50878"/>
    </source>
</evidence>
<reference evidence="2" key="2">
    <citation type="submission" date="2016-06" db="EMBL/GenBank/DDBJ databases">
        <title>The genome of a short-lived fish provides insights into sex chromosome evolution and the genetic control of aging.</title>
        <authorList>
            <person name="Reichwald K."/>
            <person name="Felder M."/>
            <person name="Petzold A."/>
            <person name="Koch P."/>
            <person name="Groth M."/>
            <person name="Platzer M."/>
        </authorList>
    </citation>
    <scope>NUCLEOTIDE SEQUENCE</scope>
    <source>
        <tissue evidence="2">Brain</tissue>
    </source>
</reference>
<dbReference type="PANTHER" id="PTHR47510:SF3">
    <property type="entry name" value="ENDO_EXONUCLEASE_PHOSPHATASE DOMAIN-CONTAINING PROTEIN"/>
    <property type="match status" value="1"/>
</dbReference>
<dbReference type="InterPro" id="IPR000477">
    <property type="entry name" value="RT_dom"/>
</dbReference>
<accession>A0A1A8NP66</accession>
<dbReference type="EMBL" id="HAEG01004121">
    <property type="protein sequence ID" value="SBR70830.1"/>
    <property type="molecule type" value="Transcribed_RNA"/>
</dbReference>
<proteinExistence type="predicted"/>
<protein>
    <recommendedName>
        <fullName evidence="1">Reverse transcriptase domain-containing protein</fullName>
    </recommendedName>
</protein>
<evidence type="ECO:0000313" key="2">
    <source>
        <dbReference type="EMBL" id="SBR70830.1"/>
    </source>
</evidence>
<dbReference type="Pfam" id="PF09004">
    <property type="entry name" value="ALKBH8_N"/>
    <property type="match status" value="1"/>
</dbReference>
<dbReference type="InterPro" id="IPR043502">
    <property type="entry name" value="DNA/RNA_pol_sf"/>
</dbReference>
<feature type="domain" description="Reverse transcriptase" evidence="1">
    <location>
        <begin position="584"/>
        <end position="850"/>
    </location>
</feature>
<dbReference type="SUPFAM" id="SSF56219">
    <property type="entry name" value="DNase I-like"/>
    <property type="match status" value="1"/>
</dbReference>
<dbReference type="InterPro" id="IPR036691">
    <property type="entry name" value="Endo/exonu/phosph_ase_sf"/>
</dbReference>
<name>A0A1A8NP66_9TELE</name>
<dbReference type="PANTHER" id="PTHR47510">
    <property type="entry name" value="REVERSE TRANSCRIPTASE DOMAIN-CONTAINING PROTEIN"/>
    <property type="match status" value="1"/>
</dbReference>
<dbReference type="Gene3D" id="3.60.10.10">
    <property type="entry name" value="Endonuclease/exonuclease/phosphatase"/>
    <property type="match status" value="1"/>
</dbReference>
<dbReference type="SUPFAM" id="SSF56672">
    <property type="entry name" value="DNA/RNA polymerases"/>
    <property type="match status" value="1"/>
</dbReference>
<sequence length="1004" mass="114106">MTYKAIVLKTTARGTRSKMAPSMAASSRAPPSNSCFLCLLLFLFLYSFTSSTCILVYDRQTLLDIKDRVSHCFPEFRSFTTDPLLADPPFISPETPLFWAGGGRKRRRRRRGKRSGVLVRLRRRTNRPPLPSLLLANVQSLENKLCELRARIAFQREMRDCSAICLIETWLSDKVPDSAVQLPGFSVHRADRSQELTGKSRGGGVCFMINNSWCDYANVHLVKSFCSPDLEYLMIKCRPFWLPREFTAVIMTAVYIPPQADTDRALRELYSAISNEETVHPEAAFITIGDFNKGNLKKVSPKLHQHIHFNTRGDRLLDHCYTSFRDAYKALPRAPFGQSDHRSILLIPAYRQKLKREAPTLRAVHRWSDQSESALQDCFDRADWEMFHAAARDIDEYTDSVCGFIRKCVEDVVPSRTVKSFPNQKPWINGGVRTALAARSTAFASANTSDYKHAHYQLRKTIKAAKREYRDRVEQQFDNPRSMWQGLNTITDFRGRNSTPQTTASLCEDLNAFYARFDTANSMRPDSERTADDVSAHTVSEEDVRRCFRRVNARKATGPDGIPGRVLKSCAGQLAGVFTHIFNLSLSLSVVPACFKMATIVPVPKSSTISTLNDWRPVALTPIVSKCFEKLVRDFICSALPDSLDPLQFAYRHNRSTDDAIALTLHAALSHLEKKDTYVRMLFVDYSSAFNTIVPSKLDRKLQDLGLSSSLCSWILNFLSDRCQVVRLGSTTSSPVTLNTGAPQGCVLSPLLYSLYTHDCTATRNSNIIVKYADDTTVVGLITNDDETAYREEISALTHWCQDNSLTLNVTKTKEMIVDFRRSRGIHTPITINGDAVERVSSFRFLGVHLAEDLTWSVHTENTVKKAQQRLFFLRRLKRFGMSHRILRTFYRCAIESILTGCISAWYGNSTAYNRKALQRVVRCAERIIGGELPSLQDIYRKRCLRKAGRIIKDSSHPSHKLFRLLPSERRFCSIRSRTSRLRDSFFHQAIRLLNTAQTPHPHY</sequence>
<dbReference type="GO" id="GO:0008168">
    <property type="term" value="F:methyltransferase activity"/>
    <property type="evidence" value="ECO:0007669"/>
    <property type="project" value="InterPro"/>
</dbReference>
<organism evidence="2">
    <name type="scientific">Nothobranchius pienaari</name>
    <dbReference type="NCBI Taxonomy" id="704102"/>
    <lineage>
        <taxon>Eukaryota</taxon>
        <taxon>Metazoa</taxon>
        <taxon>Chordata</taxon>
        <taxon>Craniata</taxon>
        <taxon>Vertebrata</taxon>
        <taxon>Euteleostomi</taxon>
        <taxon>Actinopterygii</taxon>
        <taxon>Neopterygii</taxon>
        <taxon>Teleostei</taxon>
        <taxon>Neoteleostei</taxon>
        <taxon>Acanthomorphata</taxon>
        <taxon>Ovalentaria</taxon>
        <taxon>Atherinomorphae</taxon>
        <taxon>Cyprinodontiformes</taxon>
        <taxon>Nothobranchiidae</taxon>
        <taxon>Nothobranchius</taxon>
    </lineage>
</organism>
<gene>
    <name evidence="2" type="primary">CR392001.1</name>
</gene>
<dbReference type="PROSITE" id="PS50878">
    <property type="entry name" value="RT_POL"/>
    <property type="match status" value="1"/>
</dbReference>
<dbReference type="Pfam" id="PF00078">
    <property type="entry name" value="RVT_1"/>
    <property type="match status" value="1"/>
</dbReference>
<dbReference type="InterPro" id="IPR015095">
    <property type="entry name" value="AlkB_hom8_N"/>
</dbReference>
<dbReference type="GO" id="GO:0016706">
    <property type="term" value="F:2-oxoglutarate-dependent dioxygenase activity"/>
    <property type="evidence" value="ECO:0007669"/>
    <property type="project" value="InterPro"/>
</dbReference>